<reference evidence="3 4" key="1">
    <citation type="submission" date="2014-02" db="EMBL/GenBank/DDBJ databases">
        <title>Single nucleus genome sequencing reveals high similarity among nuclei of an endomycorrhizal fungus.</title>
        <authorList>
            <person name="Lin K."/>
            <person name="Geurts R."/>
            <person name="Zhang Z."/>
            <person name="Limpens E."/>
            <person name="Saunders D.G."/>
            <person name="Mu D."/>
            <person name="Pang E."/>
            <person name="Cao H."/>
            <person name="Cha H."/>
            <person name="Lin T."/>
            <person name="Zhou Q."/>
            <person name="Shang Y."/>
            <person name="Li Y."/>
            <person name="Ivanov S."/>
            <person name="Sharma T."/>
            <person name="Velzen R.V."/>
            <person name="Ruijter N.D."/>
            <person name="Aanen D.K."/>
            <person name="Win J."/>
            <person name="Kamoun S."/>
            <person name="Bisseling T."/>
            <person name="Huang S."/>
        </authorList>
    </citation>
    <scope>NUCLEOTIDE SEQUENCE [LARGE SCALE GENOMIC DNA]</scope>
    <source>
        <strain evidence="4">DAOM197198w</strain>
    </source>
</reference>
<evidence type="ECO:0000256" key="1">
    <source>
        <dbReference type="ARBA" id="ARBA00022737"/>
    </source>
</evidence>
<protein>
    <recommendedName>
        <fullName evidence="5">Ion transport domain-containing protein</fullName>
    </recommendedName>
</protein>
<dbReference type="EMBL" id="JEMT01015985">
    <property type="protein sequence ID" value="EXX71698.1"/>
    <property type="molecule type" value="Genomic_DNA"/>
</dbReference>
<evidence type="ECO:0000313" key="3">
    <source>
        <dbReference type="EMBL" id="EXX71698.1"/>
    </source>
</evidence>
<dbReference type="InterPro" id="IPR024862">
    <property type="entry name" value="TRPV"/>
</dbReference>
<dbReference type="Proteomes" id="UP000022910">
    <property type="component" value="Unassembled WGS sequence"/>
</dbReference>
<sequence>MDDPSENKNSIIEIDTKSELDQVKQSIMHKDEINTDYENDDITMKKEDYQIVLCQDGKFAATFDTATHQIKILRNTDHRPFLFNKKKNFRNENESRGSVKIDKTIAYFNINEDFTINFCNTKYNDGNSSVSDEKTTKNDKFKWAFDISNMYKNNDKHFILVAISRINIDEDMKGNIEQKKDENGKSDYEREQLSKKIFKCPPPPNENENIMDISPVFRSDNTTDESKKGIAIYHIELTKNQKEENEIDEKENEEENGIYALSTVTCYYSNKISGICKFIEVSSEEDSSEDDSSEYDSHNSELRRLIILNFRGIYNIEFGNHFYFFELNEKFEYPQNIRRELNNRYTFAEFVDCMNRLLSCIYDKYFLVTKYINSTQTLEVYDLAKMEHEIDAMLVGNIVNEYNHYFFVVSGLLLCFTQVNTIKLFYMENGLQVASKKFDEIKIIYLLEFFDNDEKLFIIGECPEERIKIIIWDLFDTGKHELIELDDFPITKVNVDDIYTHLAITSGNILQIDNNGNVSSVLKKVDKEIGKKKLDKVAGSNINLKKVSGKGPNGKEDKNHTIYYDENINFKQIVIDGEPWVPGGYERNSYCLYYNEKGTETETLQLIVGRSTVQIWHQINDDSKNKDELPNKGEAFLEYIWSNRIPVKLEGEKTRLIIEEFEYKYGTNDGSNSKINDFYLKVYWYDDEINTEKREKVIKRKDIEKFHVVRHACKALGHIRKRCKSKNDVDNYKYEKMINYIEHMVWRFAKHEPENFKLLDVRYNLMKSLILGDCDRLIKFILFGYEETAKSKIDYRHVPSNKLWPGKKFLKNDDLDFGKREDELKMPENNMELVIYYCRGRNPKDAIIVAYLLEYYSRNPTNCVGWMCTVSKAVPLLFKYNYDDFARKLFIRCFADQGFVDQDPDKMIPKEYLESHNNDTEFRALIPIVKLKSDKSDKPKWYDNWIWNKFKCFKNNFEKYRNFEKSSLALRLVPFPDFTMNSIKKQQKKHNFFDNNINHFLSILIPRQHQIKRNEWNKLSPFSRMVLYNTNDDIYDNPAIEAVVNFHWQKTKYFLYFLCLRFLIFAICFVLIIWAYLNRGFIANGNFLLVLIIVFYYLATYLILNEVKQFLYHGFNKYFINLFNIFDISSIILSVSVMSIILNDFQLSDGFEKVEISDASLVTKISFSVFFLWIELILYLRLIPVIGIYIYHVVIVFKTIFPFFLFILIVIFAFAHTMFILLRDPKYIKFTESTYSGVATNSSTNETLNIDLKSDFDPKSSDDNPFSTFYTAMEAAYFWISGNWAEKDNFINWAVDVFTFIGSIFLVIVIQNVMIAYISNVYEGVVAKSRQISLKFQANFIADYEALHLIHFSKSEPESKHIYYFSQVNNFEKWYNTRSDNDKGPIYKNFEIKSLFTINSIFKEKDYDKYSLLTYDDNIKMMIEDLINIGNDAIVDFEYLIERFKDKNLIEEIGDIKDKKIDLKAKVEKLHYKLEELKK</sequence>
<dbReference type="GO" id="GO:0005216">
    <property type="term" value="F:monoatomic ion channel activity"/>
    <property type="evidence" value="ECO:0007669"/>
    <property type="project" value="InterPro"/>
</dbReference>
<keyword evidence="2" id="KW-0472">Membrane</keyword>
<dbReference type="PANTHER" id="PTHR10582:SF2">
    <property type="entry name" value="INACTIVE"/>
    <property type="match status" value="1"/>
</dbReference>
<dbReference type="GO" id="GO:0005886">
    <property type="term" value="C:plasma membrane"/>
    <property type="evidence" value="ECO:0007669"/>
    <property type="project" value="TreeGrafter"/>
</dbReference>
<feature type="transmembrane region" description="Helical" evidence="2">
    <location>
        <begin position="1165"/>
        <end position="1191"/>
    </location>
</feature>
<feature type="transmembrane region" description="Helical" evidence="2">
    <location>
        <begin position="1053"/>
        <end position="1077"/>
    </location>
</feature>
<evidence type="ECO:0000256" key="2">
    <source>
        <dbReference type="SAM" id="Phobius"/>
    </source>
</evidence>
<dbReference type="HOGENOM" id="CLU_002898_1_0_1"/>
<dbReference type="STRING" id="1432141.A0A015MY31"/>
<organism evidence="3 4">
    <name type="scientific">Rhizophagus irregularis (strain DAOM 197198w)</name>
    <name type="common">Glomus intraradices</name>
    <dbReference type="NCBI Taxonomy" id="1432141"/>
    <lineage>
        <taxon>Eukaryota</taxon>
        <taxon>Fungi</taxon>
        <taxon>Fungi incertae sedis</taxon>
        <taxon>Mucoromycota</taxon>
        <taxon>Glomeromycotina</taxon>
        <taxon>Glomeromycetes</taxon>
        <taxon>Glomerales</taxon>
        <taxon>Glomeraceae</taxon>
        <taxon>Rhizophagus</taxon>
    </lineage>
</organism>
<evidence type="ECO:0000313" key="4">
    <source>
        <dbReference type="Proteomes" id="UP000022910"/>
    </source>
</evidence>
<dbReference type="GO" id="GO:0098703">
    <property type="term" value="P:calcium ion import across plasma membrane"/>
    <property type="evidence" value="ECO:0007669"/>
    <property type="project" value="TreeGrafter"/>
</dbReference>
<feature type="transmembrane region" description="Helical" evidence="2">
    <location>
        <begin position="1125"/>
        <end position="1145"/>
    </location>
</feature>
<keyword evidence="4" id="KW-1185">Reference proteome</keyword>
<evidence type="ECO:0008006" key="5">
    <source>
        <dbReference type="Google" id="ProtNLM"/>
    </source>
</evidence>
<accession>A0A015MY31</accession>
<name>A0A015MY31_RHIIW</name>
<keyword evidence="2" id="KW-0812">Transmembrane</keyword>
<dbReference type="OrthoDB" id="2368173at2759"/>
<gene>
    <name evidence="3" type="ORF">RirG_076170</name>
</gene>
<feature type="transmembrane region" description="Helical" evidence="2">
    <location>
        <begin position="1083"/>
        <end position="1104"/>
    </location>
</feature>
<keyword evidence="1" id="KW-0677">Repeat</keyword>
<dbReference type="PANTHER" id="PTHR10582">
    <property type="entry name" value="TRANSIENT RECEPTOR POTENTIAL ION CHANNEL PROTEIN"/>
    <property type="match status" value="1"/>
</dbReference>
<proteinExistence type="predicted"/>
<feature type="transmembrane region" description="Helical" evidence="2">
    <location>
        <begin position="1203"/>
        <end position="1222"/>
    </location>
</feature>
<comment type="caution">
    <text evidence="3">The sequence shown here is derived from an EMBL/GenBank/DDBJ whole genome shotgun (WGS) entry which is preliminary data.</text>
</comment>
<keyword evidence="2" id="KW-1133">Transmembrane helix</keyword>
<feature type="transmembrane region" description="Helical" evidence="2">
    <location>
        <begin position="1290"/>
        <end position="1310"/>
    </location>
</feature>